<feature type="domain" description="Fungal lipase-type" evidence="1">
    <location>
        <begin position="74"/>
        <end position="207"/>
    </location>
</feature>
<evidence type="ECO:0000259" key="1">
    <source>
        <dbReference type="Pfam" id="PF01764"/>
    </source>
</evidence>
<dbReference type="PANTHER" id="PTHR45856">
    <property type="entry name" value="ALPHA/BETA-HYDROLASES SUPERFAMILY PROTEIN"/>
    <property type="match status" value="1"/>
</dbReference>
<dbReference type="InterPro" id="IPR051218">
    <property type="entry name" value="Sec_MonoDiacylglyc_Lipase"/>
</dbReference>
<reference evidence="2 3" key="1">
    <citation type="submission" date="2020-08" db="EMBL/GenBank/DDBJ databases">
        <title>Genomic Encyclopedia of Type Strains, Phase III (KMG-III): the genomes of soil and plant-associated and newly described type strains.</title>
        <authorList>
            <person name="Whitman W."/>
        </authorList>
    </citation>
    <scope>NUCLEOTIDE SEQUENCE [LARGE SCALE GENOMIC DNA]</scope>
    <source>
        <strain evidence="2 3">CECT 3266</strain>
    </source>
</reference>
<dbReference type="SUPFAM" id="SSF53474">
    <property type="entry name" value="alpha/beta-Hydrolases"/>
    <property type="match status" value="1"/>
</dbReference>
<dbReference type="EMBL" id="JACHJH010000011">
    <property type="protein sequence ID" value="MBB4895942.1"/>
    <property type="molecule type" value="Genomic_DNA"/>
</dbReference>
<dbReference type="GO" id="GO:0006629">
    <property type="term" value="P:lipid metabolic process"/>
    <property type="evidence" value="ECO:0007669"/>
    <property type="project" value="InterPro"/>
</dbReference>
<comment type="caution">
    <text evidence="2">The sequence shown here is derived from an EMBL/GenBank/DDBJ whole genome shotgun (WGS) entry which is preliminary data.</text>
</comment>
<evidence type="ECO:0000313" key="3">
    <source>
        <dbReference type="Proteomes" id="UP000556084"/>
    </source>
</evidence>
<proteinExistence type="predicted"/>
<dbReference type="Gene3D" id="3.40.50.1820">
    <property type="entry name" value="alpha/beta hydrolase"/>
    <property type="match status" value="1"/>
</dbReference>
<sequence length="271" mass="30240">MPSTIDHRARGYSLDLAYWLAQASDLAYKDEATIEKQAHQWGFGPVRHHHTRFTPPFPLEDTQAYTAASDDMIIVAFRGTEPAQIRDWLSDATTPPWTGPARTGYVHYGFAQALESVFPTVKDTLQEFRTNGQSLFFTGHSLGGALAMLAAARLYLEDPELLADGVYTYGQPRTCDRLLAAAYNKGFKQRMFRFVNNNDIVPQLPPEPAFTHVETLRYLDSSGRLREQTSHIGGLTDRVKGYTADAFAPAADGVRDHSIRKYIGALEKNLA</sequence>
<keyword evidence="3" id="KW-1185">Reference proteome</keyword>
<protein>
    <submittedName>
        <fullName evidence="2">Putative lipase</fullName>
    </submittedName>
</protein>
<dbReference type="Pfam" id="PF01764">
    <property type="entry name" value="Lipase_3"/>
    <property type="match status" value="1"/>
</dbReference>
<dbReference type="InterPro" id="IPR002921">
    <property type="entry name" value="Fungal_lipase-type"/>
</dbReference>
<gene>
    <name evidence="2" type="ORF">FHS39_005024</name>
</gene>
<dbReference type="Proteomes" id="UP000556084">
    <property type="component" value="Unassembled WGS sequence"/>
</dbReference>
<evidence type="ECO:0000313" key="2">
    <source>
        <dbReference type="EMBL" id="MBB4895942.1"/>
    </source>
</evidence>
<name>A0A7W7LTT2_9ACTN</name>
<accession>A0A7W7LTT2</accession>
<dbReference type="InterPro" id="IPR029058">
    <property type="entry name" value="AB_hydrolase_fold"/>
</dbReference>
<dbReference type="AlphaFoldDB" id="A0A7W7LTT2"/>
<dbReference type="CDD" id="cd00519">
    <property type="entry name" value="Lipase_3"/>
    <property type="match status" value="1"/>
</dbReference>
<dbReference type="PANTHER" id="PTHR45856:SF24">
    <property type="entry name" value="FUNGAL LIPASE-LIKE DOMAIN-CONTAINING PROTEIN"/>
    <property type="match status" value="1"/>
</dbReference>
<organism evidence="2 3">
    <name type="scientific">Streptomyces olivoverticillatus</name>
    <dbReference type="NCBI Taxonomy" id="66427"/>
    <lineage>
        <taxon>Bacteria</taxon>
        <taxon>Bacillati</taxon>
        <taxon>Actinomycetota</taxon>
        <taxon>Actinomycetes</taxon>
        <taxon>Kitasatosporales</taxon>
        <taxon>Streptomycetaceae</taxon>
        <taxon>Streptomyces</taxon>
    </lineage>
</organism>